<evidence type="ECO:0000256" key="3">
    <source>
        <dbReference type="ARBA" id="ARBA00023315"/>
    </source>
</evidence>
<name>A0A1V4QGF8_UNCW3</name>
<sequence>MKSFSELIDLARARGKVDCVVVKAGDPNVLEGIRMAWELNLIFPILIDDKKQIQRCAESVHLNLSHIEIIDVADENEAMKKGITVVNERKGILMKGLISTSTFLKGVLNKEWGLRTDRILSHIAVLEIPKYHKLLFMSDGGMNPKLDINLRVKIIANAIELLNGLNITQPKIALISASESVHPDMPETVDAVEIVKMNKNNEISGCIIEGPFGFDVAVSKEAAEHKKLSSQIAGDTDFILMPNISAANIWAKGLIYFAQAQAAGIVMGARRPVVMLSRADKPKTKLNSIALGVAIGNRNQN</sequence>
<protein>
    <recommendedName>
        <fullName evidence="4">Phosphate acetyl/butaryl transferase domain-containing protein</fullName>
    </recommendedName>
</protein>
<evidence type="ECO:0000259" key="4">
    <source>
        <dbReference type="Pfam" id="PF01515"/>
    </source>
</evidence>
<comment type="similarity">
    <text evidence="1">Belongs to the phosphate acetyltransferase and butyryltransferase family.</text>
</comment>
<keyword evidence="3" id="KW-0012">Acyltransferase</keyword>
<comment type="caution">
    <text evidence="5">The sequence shown here is derived from an EMBL/GenBank/DDBJ whole genome shotgun (WGS) entry which is preliminary data.</text>
</comment>
<dbReference type="NCBIfam" id="NF006045">
    <property type="entry name" value="PRK08190.1"/>
    <property type="match status" value="1"/>
</dbReference>
<gene>
    <name evidence="5" type="ORF">BXT86_01200</name>
</gene>
<dbReference type="Pfam" id="PF01515">
    <property type="entry name" value="PTA_PTB"/>
    <property type="match status" value="1"/>
</dbReference>
<dbReference type="EMBL" id="MUKB01000014">
    <property type="protein sequence ID" value="OPX18443.1"/>
    <property type="molecule type" value="Genomic_DNA"/>
</dbReference>
<reference evidence="6" key="1">
    <citation type="submission" date="2017-01" db="EMBL/GenBank/DDBJ databases">
        <title>Novel pathways for hydrocarbon cycling and metabolic interdependencies in hydrothermal sediment communities.</title>
        <authorList>
            <person name="Dombrowski N."/>
            <person name="Seitz K."/>
            <person name="Teske A."/>
            <person name="Baker B."/>
        </authorList>
    </citation>
    <scope>NUCLEOTIDE SEQUENCE [LARGE SCALE GENOMIC DNA]</scope>
</reference>
<dbReference type="AlphaFoldDB" id="A0A1V4QGF8"/>
<dbReference type="PANTHER" id="PTHR43356:SF2">
    <property type="entry name" value="PHOSPHATE ACETYLTRANSFERASE"/>
    <property type="match status" value="1"/>
</dbReference>
<organism evidence="5 6">
    <name type="scientific">candidate division WOR-3 bacterium 4484_100</name>
    <dbReference type="NCBI Taxonomy" id="1936077"/>
    <lineage>
        <taxon>Bacteria</taxon>
        <taxon>Bacteria division WOR-3</taxon>
    </lineage>
</organism>
<dbReference type="Proteomes" id="UP000191663">
    <property type="component" value="Unassembled WGS sequence"/>
</dbReference>
<evidence type="ECO:0000256" key="2">
    <source>
        <dbReference type="ARBA" id="ARBA00022679"/>
    </source>
</evidence>
<evidence type="ECO:0000313" key="5">
    <source>
        <dbReference type="EMBL" id="OPX18443.1"/>
    </source>
</evidence>
<dbReference type="PANTHER" id="PTHR43356">
    <property type="entry name" value="PHOSPHATE ACETYLTRANSFERASE"/>
    <property type="match status" value="1"/>
</dbReference>
<evidence type="ECO:0000313" key="6">
    <source>
        <dbReference type="Proteomes" id="UP000191663"/>
    </source>
</evidence>
<dbReference type="PIRSF" id="PIRSF000428">
    <property type="entry name" value="P_Ac_trans"/>
    <property type="match status" value="1"/>
</dbReference>
<dbReference type="Gene3D" id="3.40.718.10">
    <property type="entry name" value="Isopropylmalate Dehydrogenase"/>
    <property type="match status" value="1"/>
</dbReference>
<proteinExistence type="inferred from homology"/>
<feature type="domain" description="Phosphate acetyl/butaryl transferase" evidence="4">
    <location>
        <begin position="92"/>
        <end position="291"/>
    </location>
</feature>
<dbReference type="InterPro" id="IPR050500">
    <property type="entry name" value="Phos_Acetyltrans/Butyryltrans"/>
</dbReference>
<accession>A0A1V4QGF8</accession>
<evidence type="ECO:0000256" key="1">
    <source>
        <dbReference type="ARBA" id="ARBA00005656"/>
    </source>
</evidence>
<dbReference type="InterPro" id="IPR012147">
    <property type="entry name" value="P_Ac_Bu_trans"/>
</dbReference>
<dbReference type="GO" id="GO:0016746">
    <property type="term" value="F:acyltransferase activity"/>
    <property type="evidence" value="ECO:0007669"/>
    <property type="project" value="UniProtKB-KW"/>
</dbReference>
<dbReference type="InterPro" id="IPR002505">
    <property type="entry name" value="PTA_PTB"/>
</dbReference>
<dbReference type="SUPFAM" id="SSF53659">
    <property type="entry name" value="Isocitrate/Isopropylmalate dehydrogenase-like"/>
    <property type="match status" value="1"/>
</dbReference>
<keyword evidence="2" id="KW-0808">Transferase</keyword>